<keyword evidence="3" id="KW-1185">Reference proteome</keyword>
<proteinExistence type="predicted"/>
<organism evidence="2 3">
    <name type="scientific">Devosia chinhatensis</name>
    <dbReference type="NCBI Taxonomy" id="429727"/>
    <lineage>
        <taxon>Bacteria</taxon>
        <taxon>Pseudomonadati</taxon>
        <taxon>Pseudomonadota</taxon>
        <taxon>Alphaproteobacteria</taxon>
        <taxon>Hyphomicrobiales</taxon>
        <taxon>Devosiaceae</taxon>
        <taxon>Devosia</taxon>
    </lineage>
</organism>
<protein>
    <recommendedName>
        <fullName evidence="4">PepSY domain-containing protein</fullName>
    </recommendedName>
</protein>
<reference evidence="2 3" key="1">
    <citation type="submission" date="2015-03" db="EMBL/GenBank/DDBJ databases">
        <authorList>
            <person name="Hassan Y."/>
            <person name="Lepp D."/>
            <person name="Li X.-Z."/>
            <person name="Zhou T."/>
        </authorList>
    </citation>
    <scope>NUCLEOTIDE SEQUENCE [LARGE SCALE GENOMIC DNA]</scope>
    <source>
        <strain evidence="2 3">IPL18</strain>
    </source>
</reference>
<name>A0A0F5FHM2_9HYPH</name>
<evidence type="ECO:0000313" key="3">
    <source>
        <dbReference type="Proteomes" id="UP000033649"/>
    </source>
</evidence>
<dbReference type="EMBL" id="JZEY01000061">
    <property type="protein sequence ID" value="KKB08356.1"/>
    <property type="molecule type" value="Genomic_DNA"/>
</dbReference>
<feature type="signal peptide" evidence="1">
    <location>
        <begin position="1"/>
        <end position="17"/>
    </location>
</feature>
<keyword evidence="1" id="KW-0732">Signal</keyword>
<gene>
    <name evidence="2" type="ORF">VE26_15315</name>
</gene>
<evidence type="ECO:0008006" key="4">
    <source>
        <dbReference type="Google" id="ProtNLM"/>
    </source>
</evidence>
<sequence length="97" mass="10283">MALAVFLGGLASVPALAALPPHYQRQAEFVAVIEAATEALGIAHPVEAVLLVETDHYEVKAGPCTLSVRIVDTARAEDPPIVGPRQFEARPESPVCR</sequence>
<comment type="caution">
    <text evidence="2">The sequence shown here is derived from an EMBL/GenBank/DDBJ whole genome shotgun (WGS) entry which is preliminary data.</text>
</comment>
<dbReference type="Proteomes" id="UP000033649">
    <property type="component" value="Unassembled WGS sequence"/>
</dbReference>
<evidence type="ECO:0000256" key="1">
    <source>
        <dbReference type="SAM" id="SignalP"/>
    </source>
</evidence>
<dbReference type="AlphaFoldDB" id="A0A0F5FHM2"/>
<accession>A0A0F5FHM2</accession>
<evidence type="ECO:0000313" key="2">
    <source>
        <dbReference type="EMBL" id="KKB08356.1"/>
    </source>
</evidence>
<dbReference type="PATRIC" id="fig|429727.3.peg.3136"/>
<feature type="chain" id="PRO_5002486632" description="PepSY domain-containing protein" evidence="1">
    <location>
        <begin position="18"/>
        <end position="97"/>
    </location>
</feature>